<name>A0A2S4L9X1_9HYPO</name>
<accession>A0A2S4L9X1</accession>
<evidence type="ECO:0000313" key="2">
    <source>
        <dbReference type="Proteomes" id="UP000237481"/>
    </source>
</evidence>
<dbReference type="AlphaFoldDB" id="A0A2S4L9X1"/>
<dbReference type="EMBL" id="PKSG01000056">
    <property type="protein sequence ID" value="POR39240.1"/>
    <property type="molecule type" value="Genomic_DNA"/>
</dbReference>
<protein>
    <recommendedName>
        <fullName evidence="3">Vegetative incompatibility protein HET-E-1</fullName>
    </recommendedName>
</protein>
<comment type="caution">
    <text evidence="1">The sequence shown here is derived from an EMBL/GenBank/DDBJ whole genome shotgun (WGS) entry which is preliminary data.</text>
</comment>
<dbReference type="Gene3D" id="2.130.10.10">
    <property type="entry name" value="YVTN repeat-like/Quinoprotein amine dehydrogenase"/>
    <property type="match status" value="1"/>
</dbReference>
<reference evidence="1 2" key="1">
    <citation type="submission" date="2018-01" db="EMBL/GenBank/DDBJ databases">
        <title>Harnessing the power of phylogenomics to disentangle the directionality and signatures of interkingdom host jumping in the parasitic fungal genus Tolypocladium.</title>
        <authorList>
            <person name="Quandt C.A."/>
            <person name="Patterson W."/>
            <person name="Spatafora J.W."/>
        </authorList>
    </citation>
    <scope>NUCLEOTIDE SEQUENCE [LARGE SCALE GENOMIC DNA]</scope>
    <source>
        <strain evidence="1 2">NRBC 100945</strain>
    </source>
</reference>
<gene>
    <name evidence="1" type="ORF">TPAR_00563</name>
</gene>
<dbReference type="SUPFAM" id="SSF50998">
    <property type="entry name" value="Quinoprotein alcohol dehydrogenase-like"/>
    <property type="match status" value="1"/>
</dbReference>
<feature type="non-terminal residue" evidence="1">
    <location>
        <position position="1"/>
    </location>
</feature>
<dbReference type="Proteomes" id="UP000237481">
    <property type="component" value="Unassembled WGS sequence"/>
</dbReference>
<evidence type="ECO:0000313" key="1">
    <source>
        <dbReference type="EMBL" id="POR39240.1"/>
    </source>
</evidence>
<evidence type="ECO:0008006" key="3">
    <source>
        <dbReference type="Google" id="ProtNLM"/>
    </source>
</evidence>
<dbReference type="InterPro" id="IPR011047">
    <property type="entry name" value="Quinoprotein_ADH-like_sf"/>
</dbReference>
<proteinExistence type="predicted"/>
<organism evidence="1 2">
    <name type="scientific">Tolypocladium paradoxum</name>
    <dbReference type="NCBI Taxonomy" id="94208"/>
    <lineage>
        <taxon>Eukaryota</taxon>
        <taxon>Fungi</taxon>
        <taxon>Dikarya</taxon>
        <taxon>Ascomycota</taxon>
        <taxon>Pezizomycotina</taxon>
        <taxon>Sordariomycetes</taxon>
        <taxon>Hypocreomycetidae</taxon>
        <taxon>Hypocreales</taxon>
        <taxon>Ophiocordycipitaceae</taxon>
        <taxon>Tolypocladium</taxon>
    </lineage>
</organism>
<keyword evidence="2" id="KW-1185">Reference proteome</keyword>
<sequence length="467" mass="52015">LKPLTHSLAQANPSLSLHTQGRTQLLRRVPFRFWPPMASIPDLTAAMWRKYSELDDAITATMIDVQAFARDHREARADLKTLSHQLVDLGGILDLWQHDAADDDDLSDVTLAAFPQIERVLAHCFEVLQDLERLLQENKQSSTWSAPVQKEIDGIFKQIDAYALSLNVTREMACLRRRKPDFQPAQQRVRSASPRVAQTEFEQLVFARAARSARAIPTTHVNSAAVSRDATLVAGATSITEVTVYHLDSGKKFASLILASDNYLTEFVHGSNAPAVFGAKEGVTFAKLKPKDVRCIWRPAFTPQEGKQVAWAFSPSRNQFAFAHSSGVIQIFSSLTARWRLTRGPNQAVVAFSWDSRARVLEVRNVEGAVTERISAEIERISLLDLEARSTLDLRVAMSSRLREPGSGNRASPLFDLDTGRCGFMDSAVKGRCVREFSVDGRYMITKTDKAEGLSAQVHIWEINMPG</sequence>
<dbReference type="InterPro" id="IPR015943">
    <property type="entry name" value="WD40/YVTN_repeat-like_dom_sf"/>
</dbReference>